<sequence length="47" mass="5222">MCSTLKNLVSISPEYALGHPPKREVILLDLLFEQIRCADKVHATGTL</sequence>
<dbReference type="Proteomes" id="UP000019197">
    <property type="component" value="Unassembled WGS sequence"/>
</dbReference>
<name>W1J363_9GAMM</name>
<accession>W1J363</accession>
<evidence type="ECO:0000313" key="1">
    <source>
        <dbReference type="EMBL" id="CDL84488.1"/>
    </source>
</evidence>
<dbReference type="AlphaFoldDB" id="W1J363"/>
<comment type="caution">
    <text evidence="1">The sequence shown here is derived from an EMBL/GenBank/DDBJ whole genome shotgun (WGS) entry which is preliminary data.</text>
</comment>
<dbReference type="EMBL" id="CBXE010000105">
    <property type="protein sequence ID" value="CDL84488.1"/>
    <property type="molecule type" value="Genomic_DNA"/>
</dbReference>
<gene>
    <name evidence="1" type="ORF">XCR1_1930001</name>
</gene>
<reference evidence="1 2" key="1">
    <citation type="submission" date="2013-11" db="EMBL/GenBank/DDBJ databases">
        <title>Draft genome sequence and annotation of the entomopathogenic bacterium, Xenorhabdus cabanillasi strain JM26.</title>
        <authorList>
            <person name="Gualtieri M."/>
            <person name="Ogier J.C."/>
            <person name="Pages S."/>
            <person name="Givaudan A."/>
            <person name="Gaudriault S."/>
        </authorList>
    </citation>
    <scope>NUCLEOTIDE SEQUENCE [LARGE SCALE GENOMIC DNA]</scope>
    <source>
        <strain evidence="1 2">JM26</strain>
    </source>
</reference>
<evidence type="ECO:0000313" key="2">
    <source>
        <dbReference type="Proteomes" id="UP000019197"/>
    </source>
</evidence>
<organism evidence="1 2">
    <name type="scientific">Xenorhabdus cabanillasii JM26</name>
    <dbReference type="NCBI Taxonomy" id="1427517"/>
    <lineage>
        <taxon>Bacteria</taxon>
        <taxon>Pseudomonadati</taxon>
        <taxon>Pseudomonadota</taxon>
        <taxon>Gammaproteobacteria</taxon>
        <taxon>Enterobacterales</taxon>
        <taxon>Morganellaceae</taxon>
        <taxon>Xenorhabdus</taxon>
    </lineage>
</organism>
<protein>
    <submittedName>
        <fullName evidence="1">Uncharacterized protein</fullName>
    </submittedName>
</protein>
<proteinExistence type="predicted"/>